<evidence type="ECO:0000313" key="4">
    <source>
        <dbReference type="EMBL" id="MFF3341737.1"/>
    </source>
</evidence>
<evidence type="ECO:0000256" key="1">
    <source>
        <dbReference type="SAM" id="MobiDB-lite"/>
    </source>
</evidence>
<reference evidence="4 5" key="1">
    <citation type="submission" date="2024-10" db="EMBL/GenBank/DDBJ databases">
        <title>The Natural Products Discovery Center: Release of the First 8490 Sequenced Strains for Exploring Actinobacteria Biosynthetic Diversity.</title>
        <authorList>
            <person name="Kalkreuter E."/>
            <person name="Kautsar S.A."/>
            <person name="Yang D."/>
            <person name="Bader C.D."/>
            <person name="Teijaro C.N."/>
            <person name="Fluegel L."/>
            <person name="Davis C.M."/>
            <person name="Simpson J.R."/>
            <person name="Lauterbach L."/>
            <person name="Steele A.D."/>
            <person name="Gui C."/>
            <person name="Meng S."/>
            <person name="Li G."/>
            <person name="Viehrig K."/>
            <person name="Ye F."/>
            <person name="Su P."/>
            <person name="Kiefer A.F."/>
            <person name="Nichols A."/>
            <person name="Cepeda A.J."/>
            <person name="Yan W."/>
            <person name="Fan B."/>
            <person name="Jiang Y."/>
            <person name="Adhikari A."/>
            <person name="Zheng C.-J."/>
            <person name="Schuster L."/>
            <person name="Cowan T.M."/>
            <person name="Smanski M.J."/>
            <person name="Chevrette M.G."/>
            <person name="De Carvalho L.P.S."/>
            <person name="Shen B."/>
        </authorList>
    </citation>
    <scope>NUCLEOTIDE SEQUENCE [LARGE SCALE GENOMIC DNA]</scope>
    <source>
        <strain evidence="4 5">NPDC003029</strain>
    </source>
</reference>
<evidence type="ECO:0000256" key="3">
    <source>
        <dbReference type="SAM" id="SignalP"/>
    </source>
</evidence>
<dbReference type="Proteomes" id="UP001601976">
    <property type="component" value="Unassembled WGS sequence"/>
</dbReference>
<keyword evidence="2" id="KW-0472">Membrane</keyword>
<proteinExistence type="predicted"/>
<keyword evidence="3" id="KW-0732">Signal</keyword>
<protein>
    <recommendedName>
        <fullName evidence="6">Secreted protein</fullName>
    </recommendedName>
</protein>
<feature type="region of interest" description="Disordered" evidence="1">
    <location>
        <begin position="180"/>
        <end position="216"/>
    </location>
</feature>
<sequence length="269" mass="27927">MRWLRRLAALAGMVLAMVLLGASPGVAGGPTSVLVVSPESGQAASLYHTAARYHELVKYLGSGEAHGVRERPLEIDGAVDEGGTWRRLTVTWLRHDVSVWRVDRVHLPKSGGPIWVSTQTDGPAVPAERWHLADNPVKLRGLLGALGVLGDTEGAAGPGTGGGNYPPDFVSRYEAEALAEAGDQGGEEPGKTLPGDAVPGRAGAGAGTPVRSGDGDAGSADWWWAIPGLAAGVLIGFAGVTLVRRGTARRDPGQWDPGPPGPRRQLIDS</sequence>
<feature type="region of interest" description="Disordered" evidence="1">
    <location>
        <begin position="248"/>
        <end position="269"/>
    </location>
</feature>
<gene>
    <name evidence="4" type="ORF">ACFYWW_23920</name>
</gene>
<name>A0ABW6RJL4_9ACTN</name>
<dbReference type="EMBL" id="JBIAPK010000007">
    <property type="protein sequence ID" value="MFF3341737.1"/>
    <property type="molecule type" value="Genomic_DNA"/>
</dbReference>
<accession>A0ABW6RJL4</accession>
<feature type="signal peptide" evidence="3">
    <location>
        <begin position="1"/>
        <end position="27"/>
    </location>
</feature>
<evidence type="ECO:0000313" key="5">
    <source>
        <dbReference type="Proteomes" id="UP001601976"/>
    </source>
</evidence>
<evidence type="ECO:0000256" key="2">
    <source>
        <dbReference type="SAM" id="Phobius"/>
    </source>
</evidence>
<keyword evidence="2" id="KW-0812">Transmembrane</keyword>
<evidence type="ECO:0008006" key="6">
    <source>
        <dbReference type="Google" id="ProtNLM"/>
    </source>
</evidence>
<dbReference type="RefSeq" id="WP_355726138.1">
    <property type="nucleotide sequence ID" value="NZ_JBEXNP010000026.1"/>
</dbReference>
<organism evidence="4 5">
    <name type="scientific">Streptomyces flavidovirens</name>
    <dbReference type="NCBI Taxonomy" id="67298"/>
    <lineage>
        <taxon>Bacteria</taxon>
        <taxon>Bacillati</taxon>
        <taxon>Actinomycetota</taxon>
        <taxon>Actinomycetes</taxon>
        <taxon>Kitasatosporales</taxon>
        <taxon>Streptomycetaceae</taxon>
        <taxon>Streptomyces</taxon>
    </lineage>
</organism>
<feature type="chain" id="PRO_5046166378" description="Secreted protein" evidence="3">
    <location>
        <begin position="28"/>
        <end position="269"/>
    </location>
</feature>
<comment type="caution">
    <text evidence="4">The sequence shown here is derived from an EMBL/GenBank/DDBJ whole genome shotgun (WGS) entry which is preliminary data.</text>
</comment>
<keyword evidence="5" id="KW-1185">Reference proteome</keyword>
<keyword evidence="2" id="KW-1133">Transmembrane helix</keyword>
<feature type="transmembrane region" description="Helical" evidence="2">
    <location>
        <begin position="222"/>
        <end position="243"/>
    </location>
</feature>